<evidence type="ECO:0000256" key="9">
    <source>
        <dbReference type="ARBA" id="ARBA00022840"/>
    </source>
</evidence>
<dbReference type="Proteomes" id="UP000010556">
    <property type="component" value="Unassembled WGS sequence"/>
</dbReference>
<dbReference type="InterPro" id="IPR000719">
    <property type="entry name" value="Prot_kinase_dom"/>
</dbReference>
<dbReference type="PANTHER" id="PTHR24055">
    <property type="entry name" value="MITOGEN-ACTIVATED PROTEIN KINASE"/>
    <property type="match status" value="1"/>
</dbReference>
<evidence type="ECO:0000313" key="13">
    <source>
        <dbReference type="EMBL" id="ELK24641.1"/>
    </source>
</evidence>
<dbReference type="Pfam" id="PF00069">
    <property type="entry name" value="Pkinase"/>
    <property type="match status" value="1"/>
</dbReference>
<keyword evidence="5" id="KW-0597">Phosphoprotein</keyword>
<keyword evidence="6" id="KW-0808">Transferase</keyword>
<keyword evidence="8 13" id="KW-0418">Kinase</keyword>
<dbReference type="SUPFAM" id="SSF56112">
    <property type="entry name" value="Protein kinase-like (PK-like)"/>
    <property type="match status" value="1"/>
</dbReference>
<dbReference type="FunFam" id="1.10.510.10:FF:001723">
    <property type="entry name" value="Mitogen-activated protein kinase"/>
    <property type="match status" value="1"/>
</dbReference>
<comment type="similarity">
    <text evidence="2">Belongs to the protein kinase superfamily. CMGC Ser/Thr protein kinase family. MAP kinase subfamily.</text>
</comment>
<organism evidence="13 14">
    <name type="scientific">Myotis davidii</name>
    <name type="common">David's myotis</name>
    <dbReference type="NCBI Taxonomy" id="225400"/>
    <lineage>
        <taxon>Eukaryota</taxon>
        <taxon>Metazoa</taxon>
        <taxon>Chordata</taxon>
        <taxon>Craniata</taxon>
        <taxon>Vertebrata</taxon>
        <taxon>Euteleostomi</taxon>
        <taxon>Mammalia</taxon>
        <taxon>Eutheria</taxon>
        <taxon>Laurasiatheria</taxon>
        <taxon>Chiroptera</taxon>
        <taxon>Yangochiroptera</taxon>
        <taxon>Vespertilionidae</taxon>
        <taxon>Myotis</taxon>
    </lineage>
</organism>
<proteinExistence type="inferred from homology"/>
<evidence type="ECO:0000256" key="11">
    <source>
        <dbReference type="SAM" id="MobiDB-lite"/>
    </source>
</evidence>
<dbReference type="InterPro" id="IPR050117">
    <property type="entry name" value="MAPK"/>
</dbReference>
<dbReference type="SMART" id="SM00220">
    <property type="entry name" value="S_TKc"/>
    <property type="match status" value="1"/>
</dbReference>
<dbReference type="PRINTS" id="PR01773">
    <property type="entry name" value="P38MAPKINASE"/>
</dbReference>
<evidence type="ECO:0000256" key="8">
    <source>
        <dbReference type="ARBA" id="ARBA00022777"/>
    </source>
</evidence>
<evidence type="ECO:0000256" key="7">
    <source>
        <dbReference type="ARBA" id="ARBA00022741"/>
    </source>
</evidence>
<evidence type="ECO:0000256" key="1">
    <source>
        <dbReference type="ARBA" id="ARBA00001946"/>
    </source>
</evidence>
<dbReference type="EMBL" id="KB112774">
    <property type="protein sequence ID" value="ELK24641.1"/>
    <property type="molecule type" value="Genomic_DNA"/>
</dbReference>
<keyword evidence="10" id="KW-0346">Stress response</keyword>
<keyword evidence="14" id="KW-1185">Reference proteome</keyword>
<keyword evidence="4" id="KW-0723">Serine/threonine-protein kinase</keyword>
<evidence type="ECO:0000256" key="10">
    <source>
        <dbReference type="ARBA" id="ARBA00023016"/>
    </source>
</evidence>
<feature type="compositionally biased region" description="Low complexity" evidence="11">
    <location>
        <begin position="96"/>
        <end position="106"/>
    </location>
</feature>
<dbReference type="PROSITE" id="PS50011">
    <property type="entry name" value="PROTEIN_KINASE_DOM"/>
    <property type="match status" value="1"/>
</dbReference>
<sequence length="394" mass="43319">MDSGGEADPAPTRERPPLLPDRPTGHHPWLPRPGSGGHCRLPGQGAPTDPRLRTDPCGQELCPTPSTPASPPSAPSLRPGGLGTPTLAHRAPDTWSGPSSGKGSPGNWPPFPGEICSGWMSAQPGPHCLPVKPGHTRALSPRRPPQGQTSTQGFIRLLPHRPHSHPPILPGRTPLRPAPPGPVLPLPQCQRSMPLTRPHQQVIGLLDVFTPDETLDDFTDFYLVMPFMGTDLGKLMKHETLSEDRIQFLVYQMLKGLKYIHAAGVIHRDLKPGNLAVNEDCELKAKNYMKGLPELEKKDFASILTNASPLAVNLLEKMLVLDAEQRVTAAEALTHPYFESLHDTEEEPRAQKYDESFDDVDRTLDEWKRDTYKEVLSFRPPRQLGAKSSKETAL</sequence>
<name>L5LFI0_MYODS</name>
<dbReference type="InterPro" id="IPR011009">
    <property type="entry name" value="Kinase-like_dom_sf"/>
</dbReference>
<evidence type="ECO:0000256" key="6">
    <source>
        <dbReference type="ARBA" id="ARBA00022679"/>
    </source>
</evidence>
<keyword evidence="9" id="KW-0067">ATP-binding</keyword>
<evidence type="ECO:0000256" key="4">
    <source>
        <dbReference type="ARBA" id="ARBA00022527"/>
    </source>
</evidence>
<feature type="compositionally biased region" description="Pro residues" evidence="11">
    <location>
        <begin position="65"/>
        <end position="74"/>
    </location>
</feature>
<dbReference type="AlphaFoldDB" id="L5LFI0"/>
<dbReference type="EC" id="2.7.11.24" evidence="3"/>
<feature type="region of interest" description="Disordered" evidence="11">
    <location>
        <begin position="1"/>
        <end position="106"/>
    </location>
</feature>
<protein>
    <recommendedName>
        <fullName evidence="3">mitogen-activated protein kinase</fullName>
        <ecNumber evidence="3">2.7.11.24</ecNumber>
    </recommendedName>
</protein>
<evidence type="ECO:0000256" key="3">
    <source>
        <dbReference type="ARBA" id="ARBA00012411"/>
    </source>
</evidence>
<evidence type="ECO:0000256" key="2">
    <source>
        <dbReference type="ARBA" id="ARBA00008832"/>
    </source>
</evidence>
<evidence type="ECO:0000313" key="14">
    <source>
        <dbReference type="Proteomes" id="UP000010556"/>
    </source>
</evidence>
<keyword evidence="7" id="KW-0547">Nucleotide-binding</keyword>
<gene>
    <name evidence="13" type="ORF">MDA_GLEAN10009230</name>
</gene>
<dbReference type="eggNOG" id="KOG0660">
    <property type="taxonomic scope" value="Eukaryota"/>
</dbReference>
<dbReference type="Gene3D" id="1.10.510.10">
    <property type="entry name" value="Transferase(Phosphotransferase) domain 1"/>
    <property type="match status" value="2"/>
</dbReference>
<reference evidence="14" key="1">
    <citation type="journal article" date="2013" name="Science">
        <title>Comparative analysis of bat genomes provides insight into the evolution of flight and immunity.</title>
        <authorList>
            <person name="Zhang G."/>
            <person name="Cowled C."/>
            <person name="Shi Z."/>
            <person name="Huang Z."/>
            <person name="Bishop-Lilly K.A."/>
            <person name="Fang X."/>
            <person name="Wynne J.W."/>
            <person name="Xiong Z."/>
            <person name="Baker M.L."/>
            <person name="Zhao W."/>
            <person name="Tachedjian M."/>
            <person name="Zhu Y."/>
            <person name="Zhou P."/>
            <person name="Jiang X."/>
            <person name="Ng J."/>
            <person name="Yang L."/>
            <person name="Wu L."/>
            <person name="Xiao J."/>
            <person name="Feng Y."/>
            <person name="Chen Y."/>
            <person name="Sun X."/>
            <person name="Zhang Y."/>
            <person name="Marsh G.A."/>
            <person name="Crameri G."/>
            <person name="Broder C.C."/>
            <person name="Frey K.G."/>
            <person name="Wang L.F."/>
            <person name="Wang J."/>
        </authorList>
    </citation>
    <scope>NUCLEOTIDE SEQUENCE [LARGE SCALE GENOMIC DNA]</scope>
</reference>
<dbReference type="InterPro" id="IPR008352">
    <property type="entry name" value="MAPK_HOG-like"/>
</dbReference>
<evidence type="ECO:0000259" key="12">
    <source>
        <dbReference type="PROSITE" id="PS50011"/>
    </source>
</evidence>
<evidence type="ECO:0000256" key="5">
    <source>
        <dbReference type="ARBA" id="ARBA00022553"/>
    </source>
</evidence>
<dbReference type="Gene3D" id="3.30.200.20">
    <property type="entry name" value="Phosphorylase Kinase, domain 1"/>
    <property type="match status" value="2"/>
</dbReference>
<dbReference type="GO" id="GO:0005524">
    <property type="term" value="F:ATP binding"/>
    <property type="evidence" value="ECO:0007669"/>
    <property type="project" value="UniProtKB-KW"/>
</dbReference>
<comment type="cofactor">
    <cofactor evidence="1">
        <name>Mg(2+)</name>
        <dbReference type="ChEBI" id="CHEBI:18420"/>
    </cofactor>
</comment>
<dbReference type="GO" id="GO:0004707">
    <property type="term" value="F:MAP kinase activity"/>
    <property type="evidence" value="ECO:0007669"/>
    <property type="project" value="UniProtKB-EC"/>
</dbReference>
<feature type="domain" description="Protein kinase" evidence="12">
    <location>
        <begin position="71"/>
        <end position="394"/>
    </location>
</feature>
<accession>L5LFI0</accession>